<dbReference type="EMBL" id="KK198756">
    <property type="protein sequence ID" value="KCW78220.1"/>
    <property type="molecule type" value="Genomic_DNA"/>
</dbReference>
<evidence type="ECO:0000313" key="4">
    <source>
        <dbReference type="EMBL" id="KCW78220.1"/>
    </source>
</evidence>
<sequence length="266" mass="29236">MGKLEELKELYIGNTDIEEIPPCIGSLKKLEVLDAKGCKSLVGLPKSISHLINLSTLDLRGCSELCRLPESIKSLVKLQRLSLEGVGISEVDCFHIPNSIGKLECYGISGLPSTVAKLGNLEQLDATRCESLGREIPIDQLSSFKILRLSSTGISSFPTFNKLSHLEELNLYNCKMLESLPQTISKLPSLQQLELRSCDNLQSLLDLPVSLTVLGVTCQHCTLPQLSHLVHLKEFAIVDCRLLESLPKLPSGLLELHVHMSTIVMS</sequence>
<reference evidence="4" key="1">
    <citation type="submission" date="2013-07" db="EMBL/GenBank/DDBJ databases">
        <title>The genome of Eucalyptus grandis.</title>
        <authorList>
            <person name="Schmutz J."/>
            <person name="Hayes R."/>
            <person name="Myburg A."/>
            <person name="Tuskan G."/>
            <person name="Grattapaglia D."/>
            <person name="Rokhsar D.S."/>
        </authorList>
    </citation>
    <scope>NUCLEOTIDE SEQUENCE</scope>
    <source>
        <tissue evidence="4">Leaf extractions</tissue>
    </source>
</reference>
<evidence type="ECO:0008006" key="5">
    <source>
        <dbReference type="Google" id="ProtNLM"/>
    </source>
</evidence>
<dbReference type="Gramene" id="KCW78220">
    <property type="protein sequence ID" value="KCW78220"/>
    <property type="gene ID" value="EUGRSUZ_D02405"/>
</dbReference>
<dbReference type="InParanoid" id="A0A059CJV3"/>
<dbReference type="Gene3D" id="3.80.10.10">
    <property type="entry name" value="Ribonuclease Inhibitor"/>
    <property type="match status" value="2"/>
</dbReference>
<dbReference type="InterPro" id="IPR056789">
    <property type="entry name" value="LRR_R13L1-DRL21"/>
</dbReference>
<dbReference type="PANTHER" id="PTHR47186">
    <property type="entry name" value="LEUCINE-RICH REPEAT-CONTAINING PROTEIN 57"/>
    <property type="match status" value="1"/>
</dbReference>
<evidence type="ECO:0000259" key="3">
    <source>
        <dbReference type="Pfam" id="PF25019"/>
    </source>
</evidence>
<dbReference type="InterPro" id="IPR055414">
    <property type="entry name" value="LRR_R13L4/SHOC2-like"/>
</dbReference>
<protein>
    <recommendedName>
        <fullName evidence="5">NB-ARC domain-containing protein</fullName>
    </recommendedName>
</protein>
<dbReference type="SUPFAM" id="SSF52058">
    <property type="entry name" value="L domain-like"/>
    <property type="match status" value="1"/>
</dbReference>
<name>A0A059CJV3_EUCGR</name>
<dbReference type="InterPro" id="IPR032675">
    <property type="entry name" value="LRR_dom_sf"/>
</dbReference>
<evidence type="ECO:0000259" key="2">
    <source>
        <dbReference type="Pfam" id="PF23598"/>
    </source>
</evidence>
<dbReference type="Pfam" id="PF25019">
    <property type="entry name" value="LRR_R13L1-DRL21"/>
    <property type="match status" value="1"/>
</dbReference>
<keyword evidence="1" id="KW-0677">Repeat</keyword>
<organism evidence="4">
    <name type="scientific">Eucalyptus grandis</name>
    <name type="common">Flooded gum</name>
    <dbReference type="NCBI Taxonomy" id="71139"/>
    <lineage>
        <taxon>Eukaryota</taxon>
        <taxon>Viridiplantae</taxon>
        <taxon>Streptophyta</taxon>
        <taxon>Embryophyta</taxon>
        <taxon>Tracheophyta</taxon>
        <taxon>Spermatophyta</taxon>
        <taxon>Magnoliopsida</taxon>
        <taxon>eudicotyledons</taxon>
        <taxon>Gunneridae</taxon>
        <taxon>Pentapetalae</taxon>
        <taxon>rosids</taxon>
        <taxon>malvids</taxon>
        <taxon>Myrtales</taxon>
        <taxon>Myrtaceae</taxon>
        <taxon>Myrtoideae</taxon>
        <taxon>Eucalypteae</taxon>
        <taxon>Eucalyptus</taxon>
    </lineage>
</organism>
<feature type="domain" description="R13L1/DRL21-like LRR repeat region" evidence="3">
    <location>
        <begin position="137"/>
        <end position="198"/>
    </location>
</feature>
<dbReference type="Pfam" id="PF23598">
    <property type="entry name" value="LRR_14"/>
    <property type="match status" value="1"/>
</dbReference>
<dbReference type="OMA" id="LENCKVC"/>
<accession>A0A059CJV3</accession>
<feature type="domain" description="Disease resistance R13L4/SHOC-2-like LRR" evidence="2">
    <location>
        <begin position="1"/>
        <end position="86"/>
    </location>
</feature>
<gene>
    <name evidence="4" type="ORF">EUGRSUZ_D02405</name>
</gene>
<dbReference type="PANTHER" id="PTHR47186:SF63">
    <property type="entry name" value="C-JID DOMAIN-CONTAINING PROTEIN"/>
    <property type="match status" value="1"/>
</dbReference>
<proteinExistence type="predicted"/>
<dbReference type="STRING" id="71139.A0A059CJV3"/>
<evidence type="ECO:0000256" key="1">
    <source>
        <dbReference type="ARBA" id="ARBA00022737"/>
    </source>
</evidence>
<dbReference type="AlphaFoldDB" id="A0A059CJV3"/>